<evidence type="ECO:0000256" key="1">
    <source>
        <dbReference type="ARBA" id="ARBA00006718"/>
    </source>
</evidence>
<comment type="similarity">
    <text evidence="1">Belongs to the HesB/IscA family.</text>
</comment>
<dbReference type="PANTHER" id="PTHR10072">
    <property type="entry name" value="IRON-SULFUR CLUSTER ASSEMBLY PROTEIN"/>
    <property type="match status" value="1"/>
</dbReference>
<dbReference type="GO" id="GO:0051537">
    <property type="term" value="F:2 iron, 2 sulfur cluster binding"/>
    <property type="evidence" value="ECO:0007669"/>
    <property type="project" value="TreeGrafter"/>
</dbReference>
<feature type="domain" description="Core" evidence="2">
    <location>
        <begin position="2"/>
        <end position="102"/>
    </location>
</feature>
<evidence type="ECO:0000313" key="3">
    <source>
        <dbReference type="EMBL" id="MBE9116446.1"/>
    </source>
</evidence>
<dbReference type="RefSeq" id="WP_194029539.1">
    <property type="nucleotide sequence ID" value="NZ_JADEWZ010000014.1"/>
</dbReference>
<dbReference type="PROSITE" id="PS01152">
    <property type="entry name" value="HESB"/>
    <property type="match status" value="1"/>
</dbReference>
<dbReference type="InterPro" id="IPR017870">
    <property type="entry name" value="FeS_cluster_insertion_CS"/>
</dbReference>
<keyword evidence="4" id="KW-1185">Reference proteome</keyword>
<protein>
    <submittedName>
        <fullName evidence="3">Iron-sulfur cluster assembly accessory protein</fullName>
    </submittedName>
</protein>
<dbReference type="InterPro" id="IPR016092">
    <property type="entry name" value="ATAP"/>
</dbReference>
<dbReference type="AlphaFoldDB" id="A0A8J7DWI6"/>
<proteinExistence type="inferred from homology"/>
<name>A0A8J7DWI6_9CYAN</name>
<comment type="caution">
    <text evidence="3">The sequence shown here is derived from an EMBL/GenBank/DDBJ whole genome shotgun (WGS) entry which is preliminary data.</text>
</comment>
<dbReference type="InterPro" id="IPR050322">
    <property type="entry name" value="Fe-S_cluster_asmbl/transfer"/>
</dbReference>
<dbReference type="Proteomes" id="UP000654482">
    <property type="component" value="Unassembled WGS sequence"/>
</dbReference>
<dbReference type="EMBL" id="JADEWZ010000014">
    <property type="protein sequence ID" value="MBE9116446.1"/>
    <property type="molecule type" value="Genomic_DNA"/>
</dbReference>
<dbReference type="GO" id="GO:0005737">
    <property type="term" value="C:cytoplasm"/>
    <property type="evidence" value="ECO:0007669"/>
    <property type="project" value="TreeGrafter"/>
</dbReference>
<dbReference type="NCBIfam" id="TIGR00049">
    <property type="entry name" value="iron-sulfur cluster assembly accessory protein"/>
    <property type="match status" value="1"/>
</dbReference>
<accession>A0A8J7DWI6</accession>
<sequence>MIELTQAAASEILRLQAIRQNNNNHLRLVVKTGGCSGLYYDLEFPPEIGSRDRHYECLGISILVDEQSEPYLQGLKLDYSEDLMGGGFRFHNPNAQASCDCGHSFTPHPTAEDAS</sequence>
<dbReference type="InterPro" id="IPR000361">
    <property type="entry name" value="ATAP_core_dom"/>
</dbReference>
<dbReference type="PANTHER" id="PTHR10072:SF41">
    <property type="entry name" value="IRON-SULFUR CLUSTER ASSEMBLY 1 HOMOLOG, MITOCHONDRIAL"/>
    <property type="match status" value="1"/>
</dbReference>
<dbReference type="GO" id="GO:0016226">
    <property type="term" value="P:iron-sulfur cluster assembly"/>
    <property type="evidence" value="ECO:0007669"/>
    <property type="project" value="InterPro"/>
</dbReference>
<gene>
    <name evidence="3" type="ORF">IQ249_11100</name>
</gene>
<reference evidence="3" key="1">
    <citation type="submission" date="2020-10" db="EMBL/GenBank/DDBJ databases">
        <authorList>
            <person name="Castelo-Branco R."/>
            <person name="Eusebio N."/>
            <person name="Adriana R."/>
            <person name="Vieira A."/>
            <person name="Brugerolle De Fraissinette N."/>
            <person name="Rezende De Castro R."/>
            <person name="Schneider M.P."/>
            <person name="Vasconcelos V."/>
            <person name="Leao P.N."/>
        </authorList>
    </citation>
    <scope>NUCLEOTIDE SEQUENCE</scope>
    <source>
        <strain evidence="3">LEGE 07157</strain>
    </source>
</reference>
<dbReference type="Pfam" id="PF01521">
    <property type="entry name" value="Fe-S_biosyn"/>
    <property type="match status" value="1"/>
</dbReference>
<dbReference type="Gene3D" id="2.60.300.12">
    <property type="entry name" value="HesB-like domain"/>
    <property type="match status" value="1"/>
</dbReference>
<dbReference type="InterPro" id="IPR035903">
    <property type="entry name" value="HesB-like_dom_sf"/>
</dbReference>
<evidence type="ECO:0000259" key="2">
    <source>
        <dbReference type="Pfam" id="PF01521"/>
    </source>
</evidence>
<organism evidence="3 4">
    <name type="scientific">Lusitaniella coriacea LEGE 07157</name>
    <dbReference type="NCBI Taxonomy" id="945747"/>
    <lineage>
        <taxon>Bacteria</taxon>
        <taxon>Bacillati</taxon>
        <taxon>Cyanobacteriota</taxon>
        <taxon>Cyanophyceae</taxon>
        <taxon>Spirulinales</taxon>
        <taxon>Lusitaniellaceae</taxon>
        <taxon>Lusitaniella</taxon>
    </lineage>
</organism>
<dbReference type="SUPFAM" id="SSF89360">
    <property type="entry name" value="HesB-like domain"/>
    <property type="match status" value="1"/>
</dbReference>
<evidence type="ECO:0000313" key="4">
    <source>
        <dbReference type="Proteomes" id="UP000654482"/>
    </source>
</evidence>